<dbReference type="InterPro" id="IPR018525">
    <property type="entry name" value="MCM_CS"/>
</dbReference>
<comment type="caution">
    <text evidence="8">The sequence shown here is derived from an EMBL/GenBank/DDBJ whole genome shotgun (WGS) entry which is preliminary data.</text>
</comment>
<dbReference type="PRINTS" id="PR01657">
    <property type="entry name" value="MCMFAMILY"/>
</dbReference>
<keyword evidence="6" id="KW-0238">DNA-binding</keyword>
<protein>
    <recommendedName>
        <fullName evidence="2">DNA helicase</fullName>
        <ecNumber evidence="2">3.6.4.12</ecNumber>
    </recommendedName>
</protein>
<dbReference type="GO" id="GO:0042555">
    <property type="term" value="C:MCM complex"/>
    <property type="evidence" value="ECO:0007669"/>
    <property type="project" value="TreeGrafter"/>
</dbReference>
<dbReference type="AlphaFoldDB" id="A0A8H7IA25"/>
<evidence type="ECO:0000256" key="4">
    <source>
        <dbReference type="ARBA" id="ARBA00022741"/>
    </source>
</evidence>
<proteinExistence type="inferred from homology"/>
<dbReference type="GO" id="GO:1902975">
    <property type="term" value="P:mitotic DNA replication initiation"/>
    <property type="evidence" value="ECO:0007669"/>
    <property type="project" value="TreeGrafter"/>
</dbReference>
<keyword evidence="3" id="KW-0235">DNA replication</keyword>
<evidence type="ECO:0000259" key="7">
    <source>
        <dbReference type="PROSITE" id="PS50051"/>
    </source>
</evidence>
<comment type="similarity">
    <text evidence="1 6">Belongs to the MCM family.</text>
</comment>
<dbReference type="GO" id="GO:0000727">
    <property type="term" value="P:double-strand break repair via break-induced replication"/>
    <property type="evidence" value="ECO:0007669"/>
    <property type="project" value="TreeGrafter"/>
</dbReference>
<evidence type="ECO:0000256" key="2">
    <source>
        <dbReference type="ARBA" id="ARBA00012551"/>
    </source>
</evidence>
<organism evidence="8 9">
    <name type="scientific">Rhizoctonia solani</name>
    <dbReference type="NCBI Taxonomy" id="456999"/>
    <lineage>
        <taxon>Eukaryota</taxon>
        <taxon>Fungi</taxon>
        <taxon>Dikarya</taxon>
        <taxon>Basidiomycota</taxon>
        <taxon>Agaricomycotina</taxon>
        <taxon>Agaricomycetes</taxon>
        <taxon>Cantharellales</taxon>
        <taxon>Ceratobasidiaceae</taxon>
        <taxon>Rhizoctonia</taxon>
    </lineage>
</organism>
<dbReference type="GO" id="GO:0005524">
    <property type="term" value="F:ATP binding"/>
    <property type="evidence" value="ECO:0007669"/>
    <property type="project" value="UniProtKB-KW"/>
</dbReference>
<evidence type="ECO:0000256" key="5">
    <source>
        <dbReference type="ARBA" id="ARBA00022840"/>
    </source>
</evidence>
<dbReference type="Pfam" id="PF00493">
    <property type="entry name" value="MCM"/>
    <property type="match status" value="1"/>
</dbReference>
<dbReference type="GO" id="GO:0005634">
    <property type="term" value="C:nucleus"/>
    <property type="evidence" value="ECO:0007669"/>
    <property type="project" value="TreeGrafter"/>
</dbReference>
<keyword evidence="5 6" id="KW-0067">ATP-binding</keyword>
<sequence length="215" mass="23440">MQLFGGTNKSVANGGGGGGPRYRGDINVLLVGDPGTSKSQILQYVHKIAPRGVYTSGKGSSAVGLTAYVTRDPDSKQLVLESGALVLSDGGVCCIDEFDKMSDATRVCYTKSWNNKQFPSQKLASSHYPQRTYIYSRRSQPALGRDVFGGQAGKRCHGYYSRRNIDCIHFLCTYKNPAPPHRRSGNELVTEYVALRKLGADARSSERRITATPVN</sequence>
<dbReference type="EC" id="3.6.4.12" evidence="2"/>
<evidence type="ECO:0000256" key="3">
    <source>
        <dbReference type="ARBA" id="ARBA00022705"/>
    </source>
</evidence>
<accession>A0A8H7IA25</accession>
<dbReference type="PROSITE" id="PS00847">
    <property type="entry name" value="MCM_1"/>
    <property type="match status" value="1"/>
</dbReference>
<keyword evidence="4 6" id="KW-0547">Nucleotide-binding</keyword>
<dbReference type="InterPro" id="IPR001208">
    <property type="entry name" value="MCM_dom"/>
</dbReference>
<dbReference type="Proteomes" id="UP000614334">
    <property type="component" value="Unassembled WGS sequence"/>
</dbReference>
<dbReference type="EMBL" id="JACYCF010000016">
    <property type="protein sequence ID" value="KAF8752138.1"/>
    <property type="molecule type" value="Genomic_DNA"/>
</dbReference>
<gene>
    <name evidence="8" type="ORF">RHS01_07915</name>
</gene>
<evidence type="ECO:0000256" key="6">
    <source>
        <dbReference type="RuleBase" id="RU004070"/>
    </source>
</evidence>
<dbReference type="SUPFAM" id="SSF52540">
    <property type="entry name" value="P-loop containing nucleoside triphosphate hydrolases"/>
    <property type="match status" value="1"/>
</dbReference>
<dbReference type="InterPro" id="IPR031327">
    <property type="entry name" value="MCM"/>
</dbReference>
<reference evidence="8" key="1">
    <citation type="submission" date="2020-09" db="EMBL/GenBank/DDBJ databases">
        <title>Comparative genome analyses of four rice-infecting Rhizoctonia solani isolates reveal extensive enrichment of homogalacturonan modification genes.</title>
        <authorList>
            <person name="Lee D.-Y."/>
            <person name="Jeon J."/>
            <person name="Kim K.-T."/>
            <person name="Cheong K."/>
            <person name="Song H."/>
            <person name="Choi G."/>
            <person name="Ko J."/>
            <person name="Opiyo S.O."/>
            <person name="Zuo S."/>
            <person name="Madhav S."/>
            <person name="Lee Y.-H."/>
            <person name="Wang G.-L."/>
        </authorList>
    </citation>
    <scope>NUCLEOTIDE SEQUENCE</scope>
    <source>
        <strain evidence="8">AG1-IA B2</strain>
    </source>
</reference>
<dbReference type="PANTHER" id="PTHR11630">
    <property type="entry name" value="DNA REPLICATION LICENSING FACTOR MCM FAMILY MEMBER"/>
    <property type="match status" value="1"/>
</dbReference>
<dbReference type="InterPro" id="IPR027417">
    <property type="entry name" value="P-loop_NTPase"/>
</dbReference>
<name>A0A8H7IA25_9AGAM</name>
<evidence type="ECO:0000313" key="8">
    <source>
        <dbReference type="EMBL" id="KAF8752138.1"/>
    </source>
</evidence>
<dbReference type="GO" id="GO:0017116">
    <property type="term" value="F:single-stranded DNA helicase activity"/>
    <property type="evidence" value="ECO:0007669"/>
    <property type="project" value="TreeGrafter"/>
</dbReference>
<dbReference type="SMART" id="SM00350">
    <property type="entry name" value="MCM"/>
    <property type="match status" value="1"/>
</dbReference>
<dbReference type="GO" id="GO:0006271">
    <property type="term" value="P:DNA strand elongation involved in DNA replication"/>
    <property type="evidence" value="ECO:0007669"/>
    <property type="project" value="TreeGrafter"/>
</dbReference>
<dbReference type="GO" id="GO:0003697">
    <property type="term" value="F:single-stranded DNA binding"/>
    <property type="evidence" value="ECO:0007669"/>
    <property type="project" value="TreeGrafter"/>
</dbReference>
<feature type="domain" description="MCM C-terminal AAA(+) ATPase" evidence="7">
    <location>
        <begin position="1"/>
        <end position="107"/>
    </location>
</feature>
<evidence type="ECO:0000313" key="9">
    <source>
        <dbReference type="Proteomes" id="UP000614334"/>
    </source>
</evidence>
<evidence type="ECO:0000256" key="1">
    <source>
        <dbReference type="ARBA" id="ARBA00008010"/>
    </source>
</evidence>
<dbReference type="PANTHER" id="PTHR11630:SF66">
    <property type="entry name" value="DNA REPLICATION LICENSING FACTOR MCM4"/>
    <property type="match status" value="1"/>
</dbReference>
<dbReference type="PROSITE" id="PS50051">
    <property type="entry name" value="MCM_2"/>
    <property type="match status" value="1"/>
</dbReference>
<dbReference type="Gene3D" id="3.40.50.300">
    <property type="entry name" value="P-loop containing nucleotide triphosphate hydrolases"/>
    <property type="match status" value="1"/>
</dbReference>